<name>A0AAX4NZU6_9CHLO</name>
<dbReference type="AlphaFoldDB" id="A0AAX4NZU6"/>
<keyword evidence="1" id="KW-0804">Transcription</keyword>
<gene>
    <name evidence="4" type="ORF">HKI87_01g05210</name>
</gene>
<evidence type="ECO:0000259" key="3">
    <source>
        <dbReference type="PROSITE" id="PS51913"/>
    </source>
</evidence>
<dbReference type="EMBL" id="CP151501">
    <property type="protein sequence ID" value="WZN58996.1"/>
    <property type="molecule type" value="Genomic_DNA"/>
</dbReference>
<organism evidence="4 5">
    <name type="scientific">Chloropicon roscoffensis</name>
    <dbReference type="NCBI Taxonomy" id="1461544"/>
    <lineage>
        <taxon>Eukaryota</taxon>
        <taxon>Viridiplantae</taxon>
        <taxon>Chlorophyta</taxon>
        <taxon>Chloropicophyceae</taxon>
        <taxon>Chloropicales</taxon>
        <taxon>Chloropicaceae</taxon>
        <taxon>Chloropicon</taxon>
    </lineage>
</organism>
<dbReference type="GO" id="GO:0006355">
    <property type="term" value="P:regulation of DNA-templated transcription"/>
    <property type="evidence" value="ECO:0007669"/>
    <property type="project" value="InterPro"/>
</dbReference>
<proteinExistence type="predicted"/>
<keyword evidence="5" id="KW-1185">Reference proteome</keyword>
<evidence type="ECO:0000313" key="4">
    <source>
        <dbReference type="EMBL" id="WZN58996.1"/>
    </source>
</evidence>
<accession>A0AAX4NZU6</accession>
<evidence type="ECO:0000256" key="2">
    <source>
        <dbReference type="SAM" id="MobiDB-lite"/>
    </source>
</evidence>
<sequence length="365" mass="40519">MPLPGMKPSYKEIAANVLEAKNCWLTLEEISRLAKNSGQIPCDSKAEAQLVSALYTDMCRKKELRTFKFKPSSDVFGLNVWPDEDPSRPNSYNEYLRSLPLPLREQARAEVSENGTELEPLREQARAEVSENGTELEQAKKKLSKPPENFTQLSQQIELGERALPGKGGAEVRGFKRPRPQDSLAPPKQAAAGPAPPKLKRAGHDVEPLRQARTAPPPAVESTSARKAEEVEKRVAELGQHNIAVAKVWLELAFRERKADSALSKLAVEKSRAVLHRYQEAKLKMEVQLLETNSQIEEHEKVVENVMAQRGTSVSDVTMEGEDSFAENLQALAEIRRSQKELADLALKAVHLSRAVLKVLPASTT</sequence>
<feature type="compositionally biased region" description="Basic and acidic residues" evidence="2">
    <location>
        <begin position="119"/>
        <end position="129"/>
    </location>
</feature>
<feature type="region of interest" description="Disordered" evidence="2">
    <location>
        <begin position="109"/>
        <end position="227"/>
    </location>
</feature>
<feature type="domain" description="HTH HARE-type" evidence="3">
    <location>
        <begin position="8"/>
        <end position="81"/>
    </location>
</feature>
<protein>
    <submittedName>
        <fullName evidence="4">HARE-HTH domain-containing protein</fullName>
    </submittedName>
</protein>
<dbReference type="PROSITE" id="PS51913">
    <property type="entry name" value="HTH_HARE"/>
    <property type="match status" value="1"/>
</dbReference>
<evidence type="ECO:0000256" key="1">
    <source>
        <dbReference type="ARBA" id="ARBA00023163"/>
    </source>
</evidence>
<dbReference type="Proteomes" id="UP001472866">
    <property type="component" value="Chromosome 01"/>
</dbReference>
<evidence type="ECO:0000313" key="5">
    <source>
        <dbReference type="Proteomes" id="UP001472866"/>
    </source>
</evidence>
<dbReference type="InterPro" id="IPR007759">
    <property type="entry name" value="Asxl_HARE-HTH"/>
</dbReference>
<reference evidence="4 5" key="1">
    <citation type="submission" date="2024-03" db="EMBL/GenBank/DDBJ databases">
        <title>Complete genome sequence of the green alga Chloropicon roscoffensis RCC1871.</title>
        <authorList>
            <person name="Lemieux C."/>
            <person name="Pombert J.-F."/>
            <person name="Otis C."/>
            <person name="Turmel M."/>
        </authorList>
    </citation>
    <scope>NUCLEOTIDE SEQUENCE [LARGE SCALE GENOMIC DNA]</scope>
    <source>
        <strain evidence="4 5">RCC1871</strain>
    </source>
</reference>